<feature type="domain" description="POTRA" evidence="3">
    <location>
        <begin position="31"/>
        <end position="107"/>
    </location>
</feature>
<gene>
    <name evidence="4" type="ORF">DUE52_08335</name>
</gene>
<keyword evidence="5" id="KW-1185">Reference proteome</keyword>
<dbReference type="Pfam" id="PF01103">
    <property type="entry name" value="Omp85"/>
    <property type="match status" value="1"/>
</dbReference>
<dbReference type="PROSITE" id="PS51779">
    <property type="entry name" value="POTRA"/>
    <property type="match status" value="1"/>
</dbReference>
<comment type="caution">
    <text evidence="4">The sequence shown here is derived from an EMBL/GenBank/DDBJ whole genome shotgun (WGS) entry which is preliminary data.</text>
</comment>
<dbReference type="OrthoDB" id="9768717at2"/>
<reference evidence="4 5" key="1">
    <citation type="submission" date="2018-07" db="EMBL/GenBank/DDBJ databases">
        <title>Genome analysis of Larkinella rosea.</title>
        <authorList>
            <person name="Zhou Z."/>
            <person name="Wang G."/>
        </authorList>
    </citation>
    <scope>NUCLEOTIDE SEQUENCE [LARGE SCALE GENOMIC DNA]</scope>
    <source>
        <strain evidence="5">zzj9</strain>
    </source>
</reference>
<dbReference type="GO" id="GO:0019867">
    <property type="term" value="C:outer membrane"/>
    <property type="evidence" value="ECO:0007669"/>
    <property type="project" value="InterPro"/>
</dbReference>
<name>A0A368JTB2_9BACT</name>
<keyword evidence="2" id="KW-0472">Membrane</keyword>
<sequence length="473" mass="55334">MLLSLLFWTLSLADSTAKPSAVADTVQRDYWVVRSVHIHGNHRTRERIILRELEVKAGDTIQRPQLTEKLAWDQRKVTNTNLFITVDVTAKEVSANEIDIEINLKERWYVFVIPIFDLADRNFNEWWYERGRSFRRTIYGARLNYKNVTGNADKINAIFEFGFTRRTQVVYSLPYIDKAQKTGISFGASYQTNKEVAYRSAFDKLVYFRSEDLMRDRFFTNVILTRRNQFYNFHRLELRLVRNAIADTVAKLNPDYFLNGQTRQRYFLLSYLFTHDRRDAVAYPLRGHYLNLTANQYGLLPSDNVRLFEVMASYTRYWPLGGASPGAKFYASNSVRGKLSWPERQPYTNLRGLGYLSDFVRGYELYVIDGQRYGLVRNTLKYQLLNVRKHIRWMPMKQFNTLPLALYVSLFGDMGYVNSTLAQEYNSRLANSWLYGGGVALDVATFYNIVGRISYSVNRQGQTGVFFNFTYDL</sequence>
<dbReference type="Pfam" id="PF07244">
    <property type="entry name" value="POTRA"/>
    <property type="match status" value="1"/>
</dbReference>
<evidence type="ECO:0000256" key="1">
    <source>
        <dbReference type="ARBA" id="ARBA00004370"/>
    </source>
</evidence>
<proteinExistence type="predicted"/>
<evidence type="ECO:0000313" key="4">
    <source>
        <dbReference type="EMBL" id="RCR69843.1"/>
    </source>
</evidence>
<dbReference type="RefSeq" id="WP_114405540.1">
    <property type="nucleotide sequence ID" value="NZ_QOWE01000006.1"/>
</dbReference>
<dbReference type="Gene3D" id="3.10.20.310">
    <property type="entry name" value="membrane protein fhac"/>
    <property type="match status" value="1"/>
</dbReference>
<dbReference type="InterPro" id="IPR010827">
    <property type="entry name" value="BamA/TamA_POTRA"/>
</dbReference>
<evidence type="ECO:0000259" key="3">
    <source>
        <dbReference type="PROSITE" id="PS51779"/>
    </source>
</evidence>
<dbReference type="InterPro" id="IPR000184">
    <property type="entry name" value="Bac_surfAg_D15"/>
</dbReference>
<accession>A0A368JTB2</accession>
<evidence type="ECO:0000313" key="5">
    <source>
        <dbReference type="Proteomes" id="UP000253383"/>
    </source>
</evidence>
<dbReference type="Proteomes" id="UP000253383">
    <property type="component" value="Unassembled WGS sequence"/>
</dbReference>
<dbReference type="InterPro" id="IPR034746">
    <property type="entry name" value="POTRA"/>
</dbReference>
<evidence type="ECO:0000256" key="2">
    <source>
        <dbReference type="ARBA" id="ARBA00023136"/>
    </source>
</evidence>
<comment type="subcellular location">
    <subcellularLocation>
        <location evidence="1">Membrane</location>
    </subcellularLocation>
</comment>
<dbReference type="AlphaFoldDB" id="A0A368JTB2"/>
<dbReference type="Gene3D" id="2.40.160.50">
    <property type="entry name" value="membrane protein fhac: a member of the omp85/tpsb transporter family"/>
    <property type="match status" value="1"/>
</dbReference>
<organism evidence="4 5">
    <name type="scientific">Larkinella punicea</name>
    <dbReference type="NCBI Taxonomy" id="2315727"/>
    <lineage>
        <taxon>Bacteria</taxon>
        <taxon>Pseudomonadati</taxon>
        <taxon>Bacteroidota</taxon>
        <taxon>Cytophagia</taxon>
        <taxon>Cytophagales</taxon>
        <taxon>Spirosomataceae</taxon>
        <taxon>Larkinella</taxon>
    </lineage>
</organism>
<dbReference type="EMBL" id="QOWE01000006">
    <property type="protein sequence ID" value="RCR69843.1"/>
    <property type="molecule type" value="Genomic_DNA"/>
</dbReference>
<protein>
    <recommendedName>
        <fullName evidence="3">POTRA domain-containing protein</fullName>
    </recommendedName>
</protein>